<keyword evidence="2" id="KW-1185">Reference proteome</keyword>
<dbReference type="RefSeq" id="WP_204776664.1">
    <property type="nucleotide sequence ID" value="NZ_JACJJQ010000026.1"/>
</dbReference>
<evidence type="ECO:0000313" key="1">
    <source>
        <dbReference type="EMBL" id="MBM6754346.1"/>
    </source>
</evidence>
<name>A0ABS2EQ60_9LACO</name>
<reference evidence="1 2" key="1">
    <citation type="journal article" date="2021" name="Sci. Rep.">
        <title>The distribution of antibiotic resistance genes in chicken gut microbiota commensals.</title>
        <authorList>
            <person name="Juricova H."/>
            <person name="Matiasovicova J."/>
            <person name="Kubasova T."/>
            <person name="Cejkova D."/>
            <person name="Rychlik I."/>
        </authorList>
    </citation>
    <scope>NUCLEOTIDE SEQUENCE [LARGE SCALE GENOMIC DNA]</scope>
    <source>
        <strain evidence="1 2">An810</strain>
    </source>
</reference>
<dbReference type="EMBL" id="JACJJQ010000026">
    <property type="protein sequence ID" value="MBM6754346.1"/>
    <property type="molecule type" value="Genomic_DNA"/>
</dbReference>
<sequence length="161" mass="19199">MRHELKRIGKLERHTFTGVFKRTGYKTAYHHLNPVYSPTLLLTEIRKLDGKLITDHLWFNYTKNFLKLGQLLPGDVIQFDARVANYSKGYYLCQTKDYKLSYPTKIRLHQGVPNPNRQPIPVDDHRALIGYIMLENINFYREQDRTIDSFYLDAFKQWKMD</sequence>
<comment type="caution">
    <text evidence="1">The sequence shown here is derived from an EMBL/GenBank/DDBJ whole genome shotgun (WGS) entry which is preliminary data.</text>
</comment>
<protein>
    <submittedName>
        <fullName evidence="1">Uncharacterized protein</fullName>
    </submittedName>
</protein>
<accession>A0ABS2EQ60</accession>
<dbReference type="Proteomes" id="UP000776629">
    <property type="component" value="Unassembled WGS sequence"/>
</dbReference>
<organism evidence="1 2">
    <name type="scientific">Limosilactobacillus alvi</name>
    <dbReference type="NCBI Taxonomy" id="990412"/>
    <lineage>
        <taxon>Bacteria</taxon>
        <taxon>Bacillati</taxon>
        <taxon>Bacillota</taxon>
        <taxon>Bacilli</taxon>
        <taxon>Lactobacillales</taxon>
        <taxon>Lactobacillaceae</taxon>
        <taxon>Limosilactobacillus</taxon>
    </lineage>
</organism>
<evidence type="ECO:0000313" key="2">
    <source>
        <dbReference type="Proteomes" id="UP000776629"/>
    </source>
</evidence>
<gene>
    <name evidence="1" type="ORF">H5993_06200</name>
</gene>
<proteinExistence type="predicted"/>